<dbReference type="SMART" id="SM01043">
    <property type="entry name" value="BTAD"/>
    <property type="match status" value="1"/>
</dbReference>
<comment type="caution">
    <text evidence="5">The sequence shown here is derived from an EMBL/GenBank/DDBJ whole genome shotgun (WGS) entry which is preliminary data.</text>
</comment>
<organism evidence="5 6">
    <name type="scientific">Tenggerimyces flavus</name>
    <dbReference type="NCBI Taxonomy" id="1708749"/>
    <lineage>
        <taxon>Bacteria</taxon>
        <taxon>Bacillati</taxon>
        <taxon>Actinomycetota</taxon>
        <taxon>Actinomycetes</taxon>
        <taxon>Propionibacteriales</taxon>
        <taxon>Nocardioidaceae</taxon>
        <taxon>Tenggerimyces</taxon>
    </lineage>
</organism>
<dbReference type="RefSeq" id="WP_205117405.1">
    <property type="nucleotide sequence ID" value="NZ_JAFBCM010000001.1"/>
</dbReference>
<dbReference type="SMART" id="SM00862">
    <property type="entry name" value="Trans_reg_C"/>
    <property type="match status" value="1"/>
</dbReference>
<dbReference type="EMBL" id="JBHRZH010000006">
    <property type="protein sequence ID" value="MFC3761193.1"/>
    <property type="molecule type" value="Genomic_DNA"/>
</dbReference>
<dbReference type="PANTHER" id="PTHR47691:SF3">
    <property type="entry name" value="HTH-TYPE TRANSCRIPTIONAL REGULATOR RV0890C-RELATED"/>
    <property type="match status" value="1"/>
</dbReference>
<reference evidence="6" key="1">
    <citation type="journal article" date="2019" name="Int. J. Syst. Evol. Microbiol.">
        <title>The Global Catalogue of Microorganisms (GCM) 10K type strain sequencing project: providing services to taxonomists for standard genome sequencing and annotation.</title>
        <authorList>
            <consortium name="The Broad Institute Genomics Platform"/>
            <consortium name="The Broad Institute Genome Sequencing Center for Infectious Disease"/>
            <person name="Wu L."/>
            <person name="Ma J."/>
        </authorList>
    </citation>
    <scope>NUCLEOTIDE SEQUENCE [LARGE SCALE GENOMIC DNA]</scope>
    <source>
        <strain evidence="6">CGMCC 4.7241</strain>
    </source>
</reference>
<evidence type="ECO:0000259" key="4">
    <source>
        <dbReference type="PROSITE" id="PS51755"/>
    </source>
</evidence>
<dbReference type="SUPFAM" id="SSF48452">
    <property type="entry name" value="TPR-like"/>
    <property type="match status" value="3"/>
</dbReference>
<dbReference type="InterPro" id="IPR011990">
    <property type="entry name" value="TPR-like_helical_dom_sf"/>
</dbReference>
<name>A0ABV7Y8W0_9ACTN</name>
<dbReference type="InterPro" id="IPR001867">
    <property type="entry name" value="OmpR/PhoB-type_DNA-bd"/>
</dbReference>
<dbReference type="Pfam" id="PF00931">
    <property type="entry name" value="NB-ARC"/>
    <property type="match status" value="1"/>
</dbReference>
<evidence type="ECO:0000256" key="3">
    <source>
        <dbReference type="PROSITE-ProRule" id="PRU01091"/>
    </source>
</evidence>
<dbReference type="InterPro" id="IPR019734">
    <property type="entry name" value="TPR_rpt"/>
</dbReference>
<evidence type="ECO:0000313" key="6">
    <source>
        <dbReference type="Proteomes" id="UP001595699"/>
    </source>
</evidence>
<dbReference type="InterPro" id="IPR005158">
    <property type="entry name" value="BTAD"/>
</dbReference>
<dbReference type="SUPFAM" id="SSF52540">
    <property type="entry name" value="P-loop containing nucleoside triphosphate hydrolases"/>
    <property type="match status" value="1"/>
</dbReference>
<dbReference type="SMART" id="SM00382">
    <property type="entry name" value="AAA"/>
    <property type="match status" value="1"/>
</dbReference>
<evidence type="ECO:0000256" key="2">
    <source>
        <dbReference type="ARBA" id="ARBA00023125"/>
    </source>
</evidence>
<dbReference type="Gene3D" id="1.10.10.10">
    <property type="entry name" value="Winged helix-like DNA-binding domain superfamily/Winged helix DNA-binding domain"/>
    <property type="match status" value="1"/>
</dbReference>
<dbReference type="Pfam" id="PF00486">
    <property type="entry name" value="Trans_reg_C"/>
    <property type="match status" value="1"/>
</dbReference>
<evidence type="ECO:0000256" key="1">
    <source>
        <dbReference type="ARBA" id="ARBA00005820"/>
    </source>
</evidence>
<keyword evidence="6" id="KW-1185">Reference proteome</keyword>
<accession>A0ABV7Y8W0</accession>
<keyword evidence="2 3" id="KW-0238">DNA-binding</keyword>
<dbReference type="SMART" id="SM00028">
    <property type="entry name" value="TPR"/>
    <property type="match status" value="6"/>
</dbReference>
<evidence type="ECO:0000313" key="5">
    <source>
        <dbReference type="EMBL" id="MFC3761193.1"/>
    </source>
</evidence>
<dbReference type="InterPro" id="IPR016032">
    <property type="entry name" value="Sig_transdc_resp-reg_C-effctor"/>
</dbReference>
<dbReference type="InterPro" id="IPR002182">
    <property type="entry name" value="NB-ARC"/>
</dbReference>
<dbReference type="InterPro" id="IPR027417">
    <property type="entry name" value="P-loop_NTPase"/>
</dbReference>
<dbReference type="Pfam" id="PF03704">
    <property type="entry name" value="BTAD"/>
    <property type="match status" value="1"/>
</dbReference>
<dbReference type="SUPFAM" id="SSF46894">
    <property type="entry name" value="C-terminal effector domain of the bipartite response regulators"/>
    <property type="match status" value="1"/>
</dbReference>
<dbReference type="Gene3D" id="1.25.40.10">
    <property type="entry name" value="Tetratricopeptide repeat domain"/>
    <property type="match status" value="3"/>
</dbReference>
<feature type="DNA-binding region" description="OmpR/PhoB-type" evidence="3">
    <location>
        <begin position="1"/>
        <end position="89"/>
    </location>
</feature>
<feature type="domain" description="OmpR/PhoB-type" evidence="4">
    <location>
        <begin position="1"/>
        <end position="89"/>
    </location>
</feature>
<dbReference type="Proteomes" id="UP001595699">
    <property type="component" value="Unassembled WGS sequence"/>
</dbReference>
<gene>
    <name evidence="5" type="ORF">ACFOUW_10105</name>
</gene>
<dbReference type="Pfam" id="PF13424">
    <property type="entry name" value="TPR_12"/>
    <property type="match status" value="1"/>
</dbReference>
<dbReference type="CDD" id="cd00383">
    <property type="entry name" value="trans_reg_C"/>
    <property type="match status" value="1"/>
</dbReference>
<dbReference type="Gene3D" id="3.40.50.300">
    <property type="entry name" value="P-loop containing nucleotide triphosphate hydrolases"/>
    <property type="match status" value="1"/>
</dbReference>
<dbReference type="PANTHER" id="PTHR47691">
    <property type="entry name" value="REGULATOR-RELATED"/>
    <property type="match status" value="1"/>
</dbReference>
<dbReference type="CDD" id="cd15831">
    <property type="entry name" value="BTAD"/>
    <property type="match status" value="1"/>
</dbReference>
<sequence>MSLRVLGPLQAFRDGRDVTPAAGKQRTVLALLALNPGVAVPAERLIDDLWGESPVGNARGTLHAYVSRLRKVLGDDVIVTSSGGYRLDLAHADVDLVAYDAAVHAADEAEEAGQPEAALELLRSVAERWQSEPLTNVPSDPLRQRVVPGLLERQLTVIERSAELELRLGRAAEVVTALRGLVDEHPLRERAWDVLMRALYAAGRPSEALAAYQQAAETLASELGVDPGETLRRTHQAILTESLDCAPDTDPAAVRPETPHELPVRPAGLVGRQGQLEQVTSWLADPDTSPLVLIAGAPGVGKSALAVAAAHQASARYPDGQLFVDLRGFSAERALTPADVLPRFLRALGVHSRRIPVDVDEQTALYRSRLAGRRVLVVLDNVATVDVVRPLVPGSPGSAVVVTSRNTLEPLVALDRARVVLLDVLSADEARQALADQVGEERVAAEPSAVSQLAEMCGHLPLALRVAGASLATRPPYAIASLVEELTLLEGPDSLVRTSFATSYAALDDDTRRVFRLLGLIPGQDLTAESLEAMTGASPRRALATLTAASLVDEQRDGRYRVHDLLRLYARDRADAENAEADREAARRRLFDWYIAKLDATANQLSGQHSRDRPANAGPWSLEQIDRELPNLMAAVHDTATEGPYELAWELADALRPYLSTRARYAEWKITIDLVTPVAGQYGDDRARAMMAAHAGRLHFNLGELTDAVSMLERARDLAAGIGDTTFEASVLQVLAIALHRLVRLPEAYATCQRAFDLLSAAGHERQAAALAVDLAHHAMELGHLVSALEGFESVRAEIESAGVTRTLAVLHDNLAWTQLRLGNLDEALDHVERNLRINHEIGLVIDLINGYLGLARVRLDRGEYELARAAVALAHDAAEVPGRRDHQLEVQLTLLEVDLRAGRPAAPILAELERNADEVARTELIGNAWMLELRTLANLRTGRPAEALALAEEGLEHWSGRHPLAHDGLLTAASAALVELGRWDEAIGYGDRALARHRETGYRLGEARTLCALGDAHSGRGEPALAREWWTLARDVYAAMGTQEIAQAARRLR</sequence>
<dbReference type="PROSITE" id="PS51755">
    <property type="entry name" value="OMPR_PHOB"/>
    <property type="match status" value="1"/>
</dbReference>
<dbReference type="PRINTS" id="PR00364">
    <property type="entry name" value="DISEASERSIST"/>
</dbReference>
<comment type="similarity">
    <text evidence="1">Belongs to the AfsR/DnrI/RedD regulatory family.</text>
</comment>
<dbReference type="InterPro" id="IPR003593">
    <property type="entry name" value="AAA+_ATPase"/>
</dbReference>
<proteinExistence type="inferred from homology"/>
<protein>
    <submittedName>
        <fullName evidence="5">BTAD domain-containing putative transcriptional regulator</fullName>
    </submittedName>
</protein>
<dbReference type="InterPro" id="IPR036388">
    <property type="entry name" value="WH-like_DNA-bd_sf"/>
</dbReference>